<reference evidence="3 4" key="1">
    <citation type="submission" date="2013-12" db="EMBL/GenBank/DDBJ databases">
        <authorList>
            <person name="Zelazny A."/>
            <person name="Olivier K."/>
            <person name="Holland S."/>
            <person name="Lenaerts A."/>
            <person name="Ordway D."/>
            <person name="DeGroote M.A."/>
            <person name="Parker T."/>
            <person name="Sizemore C."/>
            <person name="Tallon L.J."/>
            <person name="Sadzewicz L.K."/>
            <person name="Sengamalay N."/>
            <person name="Fraser C.M."/>
            <person name="Hine E."/>
            <person name="Shefchek K.A."/>
            <person name="Das S.P."/>
            <person name="Tettelin H."/>
        </authorList>
    </citation>
    <scope>NUCLEOTIDE SEQUENCE [LARGE SCALE GENOMIC DNA]</scope>
    <source>
        <strain evidence="3 4">1956</strain>
    </source>
</reference>
<evidence type="ECO:0000256" key="1">
    <source>
        <dbReference type="ARBA" id="ARBA00022801"/>
    </source>
</evidence>
<dbReference type="GO" id="GO:0004132">
    <property type="term" value="F:dCMP deaminase activity"/>
    <property type="evidence" value="ECO:0007669"/>
    <property type="project" value="TreeGrafter"/>
</dbReference>
<dbReference type="EMBL" id="JAOG01000001">
    <property type="protein sequence ID" value="EUA58429.1"/>
    <property type="molecule type" value="Genomic_DNA"/>
</dbReference>
<gene>
    <name evidence="3" type="ORF">I550_1572</name>
</gene>
<protein>
    <submittedName>
        <fullName evidence="3">Cytidine and deoxycytidylate deaminase zinc-binding region family protein</fullName>
    </submittedName>
</protein>
<sequence>MATNDPELVIGLVAPLGTSTTDLTKEIRGSLSRFGYKAVPIKVSELLPTAVPAPTGEAEDLRIRRLIDAGNQFCRVNEDAAAVARLAVSAIRARRIELIRADGDHRPIDEIAGRPRTAYVVQSLKRREEVQLLREVYGSRFILVGSQGSVAERTGSLLQLNLSSADDAEKNDIVEKLIEIDADEREQLGQNVNRTYPQADFFIRNNERADIDRMFDLLFQKPEAPTIGEYAMYVALASSARSLAASRKVGAAIVVDDAVIATGYNDVPHGQVPDVLEGEDTSELFKRENLRDTLKRLKEAGLLADTLDADDEGVAHAAAALDKGELLSVIEYQRAVHAEARAIDDATVRGVSPAGGTLFVTTYPCHLCYKHALSVRLDHIEYIEPYPKSRAVAMFSKGAEDKLVPFAGVAPRRYMQIFGDRPAFVADASGKFPTYDRRAAQPLVGQVREDEDQADRERRAINALKKEFRI</sequence>
<dbReference type="PANTHER" id="PTHR11086:SF18">
    <property type="entry name" value="DEOXYCYTIDYLATE DEAMINASE"/>
    <property type="match status" value="1"/>
</dbReference>
<dbReference type="InterPro" id="IPR027417">
    <property type="entry name" value="P-loop_NTPase"/>
</dbReference>
<dbReference type="GO" id="GO:0005737">
    <property type="term" value="C:cytoplasm"/>
    <property type="evidence" value="ECO:0007669"/>
    <property type="project" value="TreeGrafter"/>
</dbReference>
<dbReference type="Pfam" id="PF00383">
    <property type="entry name" value="dCMP_cyt_deam_1"/>
    <property type="match status" value="1"/>
</dbReference>
<evidence type="ECO:0000313" key="3">
    <source>
        <dbReference type="EMBL" id="EUA58429.1"/>
    </source>
</evidence>
<dbReference type="AlphaFoldDB" id="X8CQW5"/>
<name>X8CQW5_MYCIT</name>
<accession>X8CQW5</accession>
<proteinExistence type="predicted"/>
<evidence type="ECO:0000313" key="4">
    <source>
        <dbReference type="Proteomes" id="UP000020825"/>
    </source>
</evidence>
<dbReference type="Proteomes" id="UP000020825">
    <property type="component" value="Unassembled WGS sequence"/>
</dbReference>
<feature type="domain" description="CMP/dCMP-type deaminase" evidence="2">
    <location>
        <begin position="226"/>
        <end position="411"/>
    </location>
</feature>
<comment type="caution">
    <text evidence="3">The sequence shown here is derived from an EMBL/GenBank/DDBJ whole genome shotgun (WGS) entry which is preliminary data.</text>
</comment>
<dbReference type="SUPFAM" id="SSF53927">
    <property type="entry name" value="Cytidine deaminase-like"/>
    <property type="match status" value="1"/>
</dbReference>
<keyword evidence="1" id="KW-0378">Hydrolase</keyword>
<dbReference type="InterPro" id="IPR002125">
    <property type="entry name" value="CMP_dCMP_dom"/>
</dbReference>
<dbReference type="Gene3D" id="3.40.50.300">
    <property type="entry name" value="P-loop containing nucleotide triphosphate hydrolases"/>
    <property type="match status" value="1"/>
</dbReference>
<dbReference type="InterPro" id="IPR016193">
    <property type="entry name" value="Cytidine_deaminase-like"/>
</dbReference>
<dbReference type="Gene3D" id="3.40.140.10">
    <property type="entry name" value="Cytidine Deaminase, domain 2"/>
    <property type="match status" value="1"/>
</dbReference>
<dbReference type="PROSITE" id="PS51747">
    <property type="entry name" value="CYT_DCMP_DEAMINASES_2"/>
    <property type="match status" value="1"/>
</dbReference>
<organism evidence="3 4">
    <name type="scientific">Mycobacterium intracellulare 1956</name>
    <dbReference type="NCBI Taxonomy" id="1299331"/>
    <lineage>
        <taxon>Bacteria</taxon>
        <taxon>Bacillati</taxon>
        <taxon>Actinomycetota</taxon>
        <taxon>Actinomycetes</taxon>
        <taxon>Mycobacteriales</taxon>
        <taxon>Mycobacteriaceae</taxon>
        <taxon>Mycobacterium</taxon>
        <taxon>Mycobacterium avium complex (MAC)</taxon>
    </lineage>
</organism>
<dbReference type="PANTHER" id="PTHR11086">
    <property type="entry name" value="DEOXYCYTIDYLATE DEAMINASE-RELATED"/>
    <property type="match status" value="1"/>
</dbReference>
<dbReference type="PATRIC" id="fig|1299331.3.peg.1523"/>
<dbReference type="InterPro" id="IPR015517">
    <property type="entry name" value="dCMP_deaminase-rel"/>
</dbReference>
<evidence type="ECO:0000259" key="2">
    <source>
        <dbReference type="PROSITE" id="PS51747"/>
    </source>
</evidence>